<sequence>MVFLVISSSPLYVLSILSCAIDVTEEYTSKICTHCGHVHSQLGGSKVFRCPECGFTLPRDWNGAFGIFLKALRDTASVTLTGNSAIVALSGNSRINVA</sequence>
<evidence type="ECO:0000256" key="1">
    <source>
        <dbReference type="ARBA" id="ARBA00023125"/>
    </source>
</evidence>
<reference evidence="3 4" key="1">
    <citation type="submission" date="2014-02" db="EMBL/GenBank/DDBJ databases">
        <authorList>
            <person name="Genoscope - CEA"/>
        </authorList>
    </citation>
    <scope>NUCLEOTIDE SEQUENCE [LARGE SCALE GENOMIC DNA]</scope>
    <source>
        <strain evidence="3 4">PCC 8005</strain>
    </source>
</reference>
<feature type="domain" description="Cas12f1-like TNB" evidence="2">
    <location>
        <begin position="21"/>
        <end position="67"/>
    </location>
</feature>
<organism evidence="3 4">
    <name type="scientific">Limnospira indica PCC 8005</name>
    <dbReference type="NCBI Taxonomy" id="376219"/>
    <lineage>
        <taxon>Bacteria</taxon>
        <taxon>Bacillati</taxon>
        <taxon>Cyanobacteriota</taxon>
        <taxon>Cyanophyceae</taxon>
        <taxon>Oscillatoriophycideae</taxon>
        <taxon>Oscillatoriales</taxon>
        <taxon>Sirenicapillariaceae</taxon>
        <taxon>Limnospira</taxon>
    </lineage>
</organism>
<gene>
    <name evidence="3" type="ORF">ARTHRO_11824</name>
</gene>
<name>A0A9P1NYQ5_9CYAN</name>
<dbReference type="InterPro" id="IPR010095">
    <property type="entry name" value="Cas12f1-like_TNB"/>
</dbReference>
<dbReference type="Proteomes" id="UP000032946">
    <property type="component" value="Chromosome"/>
</dbReference>
<accession>A0A9P1NYQ5</accession>
<dbReference type="GO" id="GO:0003677">
    <property type="term" value="F:DNA binding"/>
    <property type="evidence" value="ECO:0007669"/>
    <property type="project" value="UniProtKB-KW"/>
</dbReference>
<evidence type="ECO:0000313" key="4">
    <source>
        <dbReference type="Proteomes" id="UP000032946"/>
    </source>
</evidence>
<dbReference type="EMBL" id="FO818640">
    <property type="protein sequence ID" value="CDM94150.1"/>
    <property type="molecule type" value="Genomic_DNA"/>
</dbReference>
<keyword evidence="1" id="KW-0238">DNA-binding</keyword>
<evidence type="ECO:0000313" key="3">
    <source>
        <dbReference type="EMBL" id="CDM94150.1"/>
    </source>
</evidence>
<proteinExistence type="predicted"/>
<protein>
    <submittedName>
        <fullName evidence="3">Transposase</fullName>
    </submittedName>
</protein>
<dbReference type="Pfam" id="PF07282">
    <property type="entry name" value="Cas12f1-like_TNB"/>
    <property type="match status" value="1"/>
</dbReference>
<dbReference type="AlphaFoldDB" id="A0A9P1NYQ5"/>
<evidence type="ECO:0000259" key="2">
    <source>
        <dbReference type="Pfam" id="PF07282"/>
    </source>
</evidence>
<keyword evidence="4" id="KW-1185">Reference proteome</keyword>